<feature type="transmembrane region" description="Helical" evidence="1">
    <location>
        <begin position="200"/>
        <end position="218"/>
    </location>
</feature>
<dbReference type="RefSeq" id="WP_190891197.1">
    <property type="nucleotide sequence ID" value="NZ_JACWZY010000033.1"/>
</dbReference>
<evidence type="ECO:0000256" key="1">
    <source>
        <dbReference type="SAM" id="Phobius"/>
    </source>
</evidence>
<dbReference type="Proteomes" id="UP000598820">
    <property type="component" value="Unassembled WGS sequence"/>
</dbReference>
<name>A0A926Y0T0_9BACT</name>
<feature type="transmembrane region" description="Helical" evidence="1">
    <location>
        <begin position="252"/>
        <end position="272"/>
    </location>
</feature>
<gene>
    <name evidence="2" type="ORF">IC229_28115</name>
</gene>
<feature type="transmembrane region" description="Helical" evidence="1">
    <location>
        <begin position="128"/>
        <end position="149"/>
    </location>
</feature>
<feature type="transmembrane region" description="Helical" evidence="1">
    <location>
        <begin position="393"/>
        <end position="413"/>
    </location>
</feature>
<protein>
    <submittedName>
        <fullName evidence="2">Uncharacterized protein</fullName>
    </submittedName>
</protein>
<reference evidence="2" key="1">
    <citation type="submission" date="2020-09" db="EMBL/GenBank/DDBJ databases">
        <authorList>
            <person name="Kim M.K."/>
        </authorList>
    </citation>
    <scope>NUCLEOTIDE SEQUENCE</scope>
    <source>
        <strain evidence="2">BT702</strain>
    </source>
</reference>
<feature type="transmembrane region" description="Helical" evidence="1">
    <location>
        <begin position="327"/>
        <end position="350"/>
    </location>
</feature>
<keyword evidence="3" id="KW-1185">Reference proteome</keyword>
<feature type="transmembrane region" description="Helical" evidence="1">
    <location>
        <begin position="362"/>
        <end position="381"/>
    </location>
</feature>
<sequence length="461" mass="52443">MTKFFRFLQTIDLIRLVVGICMLLDGYPIIFFFRDTLHLAPNSTAFTAAGFAGGLVLMVPFTFLQRLYRPNVMMLTLLIGFLAMSIFYMFFFNGNPHFEDYNKDLIYYAYVLIFMFLLINIPNDIIRVFIPVVVFFTLVSNMALLYSLITDPTWTVGQRATISLGDNDDGSGNPHVFARNAFMGIVACGIWIMRPNTHILFRLLSFFSGSFSLAILILTQTRSSIVGLILAVICFLYFNARPAQIRSTVRSLLKPIPITIMLVGVVSIIVFFQRNYDTYAVLYGYVIGFMERNMDNIYALLGMKAQGADYSAVLDESAANRSTSAGFFYIVITGHLHMLILGYGYKYFYLDIPMVESLIDQGFFGFLLFGGMNAMAMYYSYHIMRTNPNPLSVFLAYFYTLIFVLVFTGGRPYEITFLFPLAMMTRFMGQEHLFPAYLVDHPEENSDAYLVVQEEMVASTG</sequence>
<keyword evidence="1" id="KW-0812">Transmembrane</keyword>
<feature type="transmembrane region" description="Helical" evidence="1">
    <location>
        <begin position="12"/>
        <end position="33"/>
    </location>
</feature>
<feature type="transmembrane region" description="Helical" evidence="1">
    <location>
        <begin position="71"/>
        <end position="93"/>
    </location>
</feature>
<dbReference type="EMBL" id="JACWZY010000033">
    <property type="protein sequence ID" value="MBD2704539.1"/>
    <property type="molecule type" value="Genomic_DNA"/>
</dbReference>
<organism evidence="2 3">
    <name type="scientific">Spirosoma profusum</name>
    <dbReference type="NCBI Taxonomy" id="2771354"/>
    <lineage>
        <taxon>Bacteria</taxon>
        <taxon>Pseudomonadati</taxon>
        <taxon>Bacteroidota</taxon>
        <taxon>Cytophagia</taxon>
        <taxon>Cytophagales</taxon>
        <taxon>Cytophagaceae</taxon>
        <taxon>Spirosoma</taxon>
    </lineage>
</organism>
<feature type="transmembrane region" description="Helical" evidence="1">
    <location>
        <begin position="105"/>
        <end position="121"/>
    </location>
</feature>
<feature type="transmembrane region" description="Helical" evidence="1">
    <location>
        <begin position="176"/>
        <end position="193"/>
    </location>
</feature>
<keyword evidence="1" id="KW-0472">Membrane</keyword>
<evidence type="ECO:0000313" key="3">
    <source>
        <dbReference type="Proteomes" id="UP000598820"/>
    </source>
</evidence>
<keyword evidence="1" id="KW-1133">Transmembrane helix</keyword>
<accession>A0A926Y0T0</accession>
<feature type="transmembrane region" description="Helical" evidence="1">
    <location>
        <begin position="45"/>
        <end position="64"/>
    </location>
</feature>
<dbReference type="AlphaFoldDB" id="A0A926Y0T0"/>
<evidence type="ECO:0000313" key="2">
    <source>
        <dbReference type="EMBL" id="MBD2704539.1"/>
    </source>
</evidence>
<comment type="caution">
    <text evidence="2">The sequence shown here is derived from an EMBL/GenBank/DDBJ whole genome shotgun (WGS) entry which is preliminary data.</text>
</comment>
<proteinExistence type="predicted"/>
<feature type="transmembrane region" description="Helical" evidence="1">
    <location>
        <begin position="224"/>
        <end position="240"/>
    </location>
</feature>